<evidence type="ECO:0000313" key="1">
    <source>
        <dbReference type="EMBL" id="TPE45894.1"/>
    </source>
</evidence>
<dbReference type="EMBL" id="VFRQ01000001">
    <property type="protein sequence ID" value="TPE45894.1"/>
    <property type="molecule type" value="Genomic_DNA"/>
</dbReference>
<gene>
    <name evidence="1" type="ORF">FJM65_00690</name>
</gene>
<dbReference type="RefSeq" id="WP_140618329.1">
    <property type="nucleotide sequence ID" value="NZ_VFRQ01000001.1"/>
</dbReference>
<name>A0A501WCT5_9BACT</name>
<dbReference type="InterPro" id="IPR025345">
    <property type="entry name" value="DUF4249"/>
</dbReference>
<proteinExistence type="predicted"/>
<organism evidence="1 2">
    <name type="scientific">Pontibacter mangrovi</name>
    <dbReference type="NCBI Taxonomy" id="2589816"/>
    <lineage>
        <taxon>Bacteria</taxon>
        <taxon>Pseudomonadati</taxon>
        <taxon>Bacteroidota</taxon>
        <taxon>Cytophagia</taxon>
        <taxon>Cytophagales</taxon>
        <taxon>Hymenobacteraceae</taxon>
        <taxon>Pontibacter</taxon>
    </lineage>
</organism>
<dbReference type="AlphaFoldDB" id="A0A501WCT5"/>
<evidence type="ECO:0000313" key="2">
    <source>
        <dbReference type="Proteomes" id="UP000316727"/>
    </source>
</evidence>
<dbReference type="OrthoDB" id="647456at2"/>
<dbReference type="PROSITE" id="PS51257">
    <property type="entry name" value="PROKAR_LIPOPROTEIN"/>
    <property type="match status" value="1"/>
</dbReference>
<protein>
    <submittedName>
        <fullName evidence="1">DUF4249 domain-containing protein</fullName>
    </submittedName>
</protein>
<dbReference type="Pfam" id="PF14054">
    <property type="entry name" value="DUF4249"/>
    <property type="match status" value="1"/>
</dbReference>
<dbReference type="Proteomes" id="UP000316727">
    <property type="component" value="Unassembled WGS sequence"/>
</dbReference>
<sequence>MPKLKFILITLCGLLFFSCEEDITIEVPPGEEQLVVEGHIEPGAPPIVVLTRTVPVFSEISAAALSGAFVHEAQVTVSVDEKSYTLKEYPVGALNDNVKQALAMQFGVQPVAGAASGNVDFFVYTSDELLGETGKSYTLRVLHEGRELSAVTTIPQYNPLDSLWVVPHPDPAQDSLVSLYYRYADPDTLGNSIRYFTKRNSEPFYPGLLLSVLSDELVNGATIDYPLDRGEPKGQEEVDQDLYSYFGIGDTVTVRWAAIDIAHYRFWYTLENEQNNNGSPISSPNITQSNIKGGLGIWGGYAPTYHTIVIGR</sequence>
<reference evidence="1 2" key="1">
    <citation type="submission" date="2019-06" db="EMBL/GenBank/DDBJ databases">
        <title>A novel bacterium of genus Pontibacter, isolated from marine sediment.</title>
        <authorList>
            <person name="Huang H."/>
            <person name="Mo K."/>
            <person name="Hu Y."/>
        </authorList>
    </citation>
    <scope>NUCLEOTIDE SEQUENCE [LARGE SCALE GENOMIC DNA]</scope>
    <source>
        <strain evidence="1 2">HB172049</strain>
    </source>
</reference>
<comment type="caution">
    <text evidence="1">The sequence shown here is derived from an EMBL/GenBank/DDBJ whole genome shotgun (WGS) entry which is preliminary data.</text>
</comment>
<keyword evidence="2" id="KW-1185">Reference proteome</keyword>
<accession>A0A501WCT5</accession>